<feature type="transmembrane region" description="Helical" evidence="1">
    <location>
        <begin position="45"/>
        <end position="66"/>
    </location>
</feature>
<protein>
    <recommendedName>
        <fullName evidence="2">EamA domain-containing protein</fullName>
    </recommendedName>
</protein>
<dbReference type="EMBL" id="LUCV01000047">
    <property type="protein sequence ID" value="OAI85942.1"/>
    <property type="molecule type" value="Genomic_DNA"/>
</dbReference>
<feature type="transmembrane region" description="Helical" evidence="1">
    <location>
        <begin position="251"/>
        <end position="270"/>
    </location>
</feature>
<feature type="transmembrane region" description="Helical" evidence="1">
    <location>
        <begin position="220"/>
        <end position="239"/>
    </location>
</feature>
<dbReference type="Pfam" id="PF00892">
    <property type="entry name" value="EamA"/>
    <property type="match status" value="2"/>
</dbReference>
<dbReference type="Proteomes" id="UP000077752">
    <property type="component" value="Unassembled WGS sequence"/>
</dbReference>
<dbReference type="PANTHER" id="PTHR22911">
    <property type="entry name" value="ACYL-MALONYL CONDENSING ENZYME-RELATED"/>
    <property type="match status" value="1"/>
</dbReference>
<keyword evidence="1" id="KW-0812">Transmembrane</keyword>
<dbReference type="RefSeq" id="WP_064304439.1">
    <property type="nucleotide sequence ID" value="NZ_LUCV01000047.1"/>
</dbReference>
<feature type="transmembrane region" description="Helical" evidence="1">
    <location>
        <begin position="105"/>
        <end position="124"/>
    </location>
</feature>
<dbReference type="PANTHER" id="PTHR22911:SF137">
    <property type="entry name" value="SOLUTE CARRIER FAMILY 35 MEMBER G2-RELATED"/>
    <property type="match status" value="1"/>
</dbReference>
<dbReference type="InterPro" id="IPR037185">
    <property type="entry name" value="EmrE-like"/>
</dbReference>
<feature type="transmembrane region" description="Helical" evidence="1">
    <location>
        <begin position="20"/>
        <end position="39"/>
    </location>
</feature>
<dbReference type="InterPro" id="IPR000620">
    <property type="entry name" value="EamA_dom"/>
</dbReference>
<feature type="transmembrane region" description="Helical" evidence="1">
    <location>
        <begin position="78"/>
        <end position="99"/>
    </location>
</feature>
<reference evidence="3 4" key="1">
    <citation type="submission" date="2016-03" db="EMBL/GenBank/DDBJ databases">
        <title>Draft Genome Assembly of Pseudomonas putida strain CBF10-2.</title>
        <authorList>
            <person name="Iyer R.S."/>
            <person name="Damania A."/>
        </authorList>
    </citation>
    <scope>NUCLEOTIDE SEQUENCE [LARGE SCALE GENOMIC DNA]</scope>
    <source>
        <strain evidence="3 4">CBF10-2</strain>
    </source>
</reference>
<feature type="transmembrane region" description="Helical" evidence="1">
    <location>
        <begin position="136"/>
        <end position="155"/>
    </location>
</feature>
<dbReference type="SUPFAM" id="SSF103481">
    <property type="entry name" value="Multidrug resistance efflux transporter EmrE"/>
    <property type="match status" value="2"/>
</dbReference>
<feature type="domain" description="EamA" evidence="2">
    <location>
        <begin position="160"/>
        <end position="292"/>
    </location>
</feature>
<feature type="transmembrane region" description="Helical" evidence="1">
    <location>
        <begin position="276"/>
        <end position="294"/>
    </location>
</feature>
<organism evidence="3 4">
    <name type="scientific">Pseudomonas putida</name>
    <name type="common">Arthrobacter siderocapsulatus</name>
    <dbReference type="NCBI Taxonomy" id="303"/>
    <lineage>
        <taxon>Bacteria</taxon>
        <taxon>Pseudomonadati</taxon>
        <taxon>Pseudomonadota</taxon>
        <taxon>Gammaproteobacteria</taxon>
        <taxon>Pseudomonadales</taxon>
        <taxon>Pseudomonadaceae</taxon>
        <taxon>Pseudomonas</taxon>
    </lineage>
</organism>
<comment type="caution">
    <text evidence="3">The sequence shown here is derived from an EMBL/GenBank/DDBJ whole genome shotgun (WGS) entry which is preliminary data.</text>
</comment>
<feature type="domain" description="EamA" evidence="2">
    <location>
        <begin position="18"/>
        <end position="149"/>
    </location>
</feature>
<gene>
    <name evidence="3" type="ORF">AYO28_26275</name>
</gene>
<name>A0A177SBG6_PSEPU</name>
<accession>A0A177SBG6</accession>
<evidence type="ECO:0000256" key="1">
    <source>
        <dbReference type="SAM" id="Phobius"/>
    </source>
</evidence>
<dbReference type="AlphaFoldDB" id="A0A177SBG6"/>
<sequence length="303" mass="32119">MLASNVSTHGSTLGHRNALIVAHIAAVLFGLTGILGALIHSSASVITFGRAAFAVLALGAVAQLQKRGVFHRLNTRKFAVMALSGVMLTSHWVSFFIAIKVGGVAVATLGFASFPAFIAILDLLVFRERIRAAEGLLLLLVSLGLVLVVPSFDLLDQGTVGLLWGLGSGLSFALLAIINRRGLQGMNAVQVAFWQNLTVAVLVAPFAFDTLLVQGLSHSDWLYLALLGIFCTGLSQYLFVKSLEGLEARSAGMIIALEPVYAIACAWWLFGEQPSLRMVAGAALIILATVLSAWGKLTAEQVH</sequence>
<evidence type="ECO:0000259" key="2">
    <source>
        <dbReference type="Pfam" id="PF00892"/>
    </source>
</evidence>
<feature type="transmembrane region" description="Helical" evidence="1">
    <location>
        <begin position="191"/>
        <end position="208"/>
    </location>
</feature>
<dbReference type="GO" id="GO:0016020">
    <property type="term" value="C:membrane"/>
    <property type="evidence" value="ECO:0007669"/>
    <property type="project" value="InterPro"/>
</dbReference>
<keyword evidence="1" id="KW-1133">Transmembrane helix</keyword>
<evidence type="ECO:0000313" key="3">
    <source>
        <dbReference type="EMBL" id="OAI85942.1"/>
    </source>
</evidence>
<keyword evidence="1" id="KW-0472">Membrane</keyword>
<evidence type="ECO:0000313" key="4">
    <source>
        <dbReference type="Proteomes" id="UP000077752"/>
    </source>
</evidence>
<dbReference type="Gene3D" id="1.10.3730.20">
    <property type="match status" value="1"/>
</dbReference>
<feature type="transmembrane region" description="Helical" evidence="1">
    <location>
        <begin position="161"/>
        <end position="179"/>
    </location>
</feature>
<proteinExistence type="predicted"/>